<comment type="caution">
    <text evidence="4">The sequence shown here is derived from an EMBL/GenBank/DDBJ whole genome shotgun (WGS) entry which is preliminary data.</text>
</comment>
<feature type="transmembrane region" description="Helical" evidence="2">
    <location>
        <begin position="73"/>
        <end position="91"/>
    </location>
</feature>
<accession>A0A366ILT1</accession>
<feature type="transmembrane region" description="Helical" evidence="2">
    <location>
        <begin position="278"/>
        <end position="296"/>
    </location>
</feature>
<dbReference type="Pfam" id="PF00892">
    <property type="entry name" value="EamA"/>
    <property type="match status" value="2"/>
</dbReference>
<dbReference type="RefSeq" id="WP_245940520.1">
    <property type="nucleotide sequence ID" value="NZ_QNSB01000004.1"/>
</dbReference>
<dbReference type="EMBL" id="QNSB01000004">
    <property type="protein sequence ID" value="RBP72153.1"/>
    <property type="molecule type" value="Genomic_DNA"/>
</dbReference>
<feature type="transmembrane region" description="Helical" evidence="2">
    <location>
        <begin position="124"/>
        <end position="142"/>
    </location>
</feature>
<evidence type="ECO:0000313" key="5">
    <source>
        <dbReference type="Proteomes" id="UP000253509"/>
    </source>
</evidence>
<feature type="transmembrane region" description="Helical" evidence="2">
    <location>
        <begin position="254"/>
        <end position="272"/>
    </location>
</feature>
<feature type="transmembrane region" description="Helical" evidence="2">
    <location>
        <begin position="97"/>
        <end position="117"/>
    </location>
</feature>
<name>A0A366ILT1_9MICO</name>
<evidence type="ECO:0000313" key="4">
    <source>
        <dbReference type="EMBL" id="RBP72153.1"/>
    </source>
</evidence>
<feature type="transmembrane region" description="Helical" evidence="2">
    <location>
        <begin position="223"/>
        <end position="247"/>
    </location>
</feature>
<dbReference type="AlphaFoldDB" id="A0A366ILT1"/>
<keyword evidence="5" id="KW-1185">Reference proteome</keyword>
<dbReference type="InterPro" id="IPR000620">
    <property type="entry name" value="EamA_dom"/>
</dbReference>
<dbReference type="PANTHER" id="PTHR22911">
    <property type="entry name" value="ACYL-MALONYL CONDENSING ENZYME-RELATED"/>
    <property type="match status" value="1"/>
</dbReference>
<dbReference type="InterPro" id="IPR037185">
    <property type="entry name" value="EmrE-like"/>
</dbReference>
<keyword evidence="2" id="KW-0812">Transmembrane</keyword>
<dbReference type="PANTHER" id="PTHR22911:SF79">
    <property type="entry name" value="MOBA-LIKE NTP TRANSFERASE DOMAIN-CONTAINING PROTEIN"/>
    <property type="match status" value="1"/>
</dbReference>
<protein>
    <submittedName>
        <fullName evidence="4">Threonine/homoserine efflux transporter RhtA</fullName>
    </submittedName>
</protein>
<comment type="similarity">
    <text evidence="1">Belongs to the EamA transporter family.</text>
</comment>
<feature type="transmembrane region" description="Helical" evidence="2">
    <location>
        <begin position="40"/>
        <end position="61"/>
    </location>
</feature>
<dbReference type="GO" id="GO:0016020">
    <property type="term" value="C:membrane"/>
    <property type="evidence" value="ECO:0007669"/>
    <property type="project" value="InterPro"/>
</dbReference>
<dbReference type="SUPFAM" id="SSF103481">
    <property type="entry name" value="Multidrug resistance efflux transporter EmrE"/>
    <property type="match status" value="2"/>
</dbReference>
<feature type="domain" description="EamA" evidence="3">
    <location>
        <begin position="152"/>
        <end position="293"/>
    </location>
</feature>
<proteinExistence type="inferred from homology"/>
<feature type="transmembrane region" description="Helical" evidence="2">
    <location>
        <begin position="148"/>
        <end position="169"/>
    </location>
</feature>
<keyword evidence="2" id="KW-0472">Membrane</keyword>
<reference evidence="4 5" key="1">
    <citation type="submission" date="2018-06" db="EMBL/GenBank/DDBJ databases">
        <title>Freshwater and sediment microbial communities from various areas in North America, analyzing microbe dynamics in response to fracking.</title>
        <authorList>
            <person name="Lamendella R."/>
        </authorList>
    </citation>
    <scope>NUCLEOTIDE SEQUENCE [LARGE SCALE GENOMIC DNA]</scope>
    <source>
        <strain evidence="4 5">3b_TX</strain>
    </source>
</reference>
<evidence type="ECO:0000256" key="2">
    <source>
        <dbReference type="SAM" id="Phobius"/>
    </source>
</evidence>
<dbReference type="Proteomes" id="UP000253509">
    <property type="component" value="Unassembled WGS sequence"/>
</dbReference>
<feature type="transmembrane region" description="Helical" evidence="2">
    <location>
        <begin position="181"/>
        <end position="203"/>
    </location>
</feature>
<evidence type="ECO:0000256" key="1">
    <source>
        <dbReference type="ARBA" id="ARBA00007362"/>
    </source>
</evidence>
<evidence type="ECO:0000259" key="3">
    <source>
        <dbReference type="Pfam" id="PF00892"/>
    </source>
</evidence>
<feature type="domain" description="EamA" evidence="3">
    <location>
        <begin position="7"/>
        <end position="142"/>
    </location>
</feature>
<organism evidence="4 5">
    <name type="scientific">Brevibacterium celere</name>
    <dbReference type="NCBI Taxonomy" id="225845"/>
    <lineage>
        <taxon>Bacteria</taxon>
        <taxon>Bacillati</taxon>
        <taxon>Actinomycetota</taxon>
        <taxon>Actinomycetes</taxon>
        <taxon>Micrococcales</taxon>
        <taxon>Brevibacteriaceae</taxon>
        <taxon>Brevibacterium</taxon>
    </lineage>
</organism>
<sequence length="323" mass="34509">MNRAVVMGFLLTLASAFFFAVSGPIAKTMYAIGWNPGSVVLIRLTGSALLLLIPSLIALRGRWDEVRRHWKTVATYGLVSMAGVQGFYFMAVEHLTVAVALLLEMTAPMLIVFWIWARTRTRPATVTFIGVVVSMIGLVLILDLRNSSISLFGVLMALAAAVCLASYFLVSAKESINVPPVALTGLGMGVGALVMGIVVLAGVMPGRIVTADVDFGGRSVSWILPMAMIVLFTVGAYITGIVGLRYIGATVGSFVNLIEVPFSVIAAWLLLAEMPAPIQLFGGVFILGGVGFIKWGEARLARRVARREVLALSEPEPALLARD</sequence>
<keyword evidence="2" id="KW-1133">Transmembrane helix</keyword>
<gene>
    <name evidence="4" type="ORF">DFO65_104109</name>
</gene>